<accession>A0ABN3KW52</accession>
<evidence type="ECO:0000313" key="1">
    <source>
        <dbReference type="EMBL" id="GAA2471434.1"/>
    </source>
</evidence>
<dbReference type="EMBL" id="BAAATL010000005">
    <property type="protein sequence ID" value="GAA2471434.1"/>
    <property type="molecule type" value="Genomic_DNA"/>
</dbReference>
<dbReference type="Proteomes" id="UP001501721">
    <property type="component" value="Unassembled WGS sequence"/>
</dbReference>
<dbReference type="SUPFAM" id="SSF53795">
    <property type="entry name" value="PEP carboxykinase-like"/>
    <property type="match status" value="1"/>
</dbReference>
<dbReference type="InterPro" id="IPR027417">
    <property type="entry name" value="P-loop_NTPase"/>
</dbReference>
<comment type="caution">
    <text evidence="1">The sequence shown here is derived from an EMBL/GenBank/DDBJ whole genome shotgun (WGS) entry which is preliminary data.</text>
</comment>
<gene>
    <name evidence="1" type="ORF">GCM10010422_12280</name>
</gene>
<dbReference type="Gene3D" id="3.40.50.300">
    <property type="entry name" value="P-loop containing nucleotide triphosphate hydrolases"/>
    <property type="match status" value="1"/>
</dbReference>
<name>A0ABN3KW52_9ACTN</name>
<evidence type="ECO:0000313" key="2">
    <source>
        <dbReference type="Proteomes" id="UP001501721"/>
    </source>
</evidence>
<organism evidence="1 2">
    <name type="scientific">Streptomyces graminearus</name>
    <dbReference type="NCBI Taxonomy" id="284030"/>
    <lineage>
        <taxon>Bacteria</taxon>
        <taxon>Bacillati</taxon>
        <taxon>Actinomycetota</taxon>
        <taxon>Actinomycetes</taxon>
        <taxon>Kitasatosporales</taxon>
        <taxon>Streptomycetaceae</taxon>
        <taxon>Streptomyces</taxon>
    </lineage>
</organism>
<keyword evidence="2" id="KW-1185">Reference proteome</keyword>
<evidence type="ECO:0008006" key="3">
    <source>
        <dbReference type="Google" id="ProtNLM"/>
    </source>
</evidence>
<proteinExistence type="predicted"/>
<reference evidence="1 2" key="1">
    <citation type="journal article" date="2019" name="Int. J. Syst. Evol. Microbiol.">
        <title>The Global Catalogue of Microorganisms (GCM) 10K type strain sequencing project: providing services to taxonomists for standard genome sequencing and annotation.</title>
        <authorList>
            <consortium name="The Broad Institute Genomics Platform"/>
            <consortium name="The Broad Institute Genome Sequencing Center for Infectious Disease"/>
            <person name="Wu L."/>
            <person name="Ma J."/>
        </authorList>
    </citation>
    <scope>NUCLEOTIDE SEQUENCE [LARGE SCALE GENOMIC DNA]</scope>
    <source>
        <strain evidence="1 2">JCM 6923</strain>
    </source>
</reference>
<protein>
    <recommendedName>
        <fullName evidence="3">HPr kinase</fullName>
    </recommendedName>
</protein>
<dbReference type="RefSeq" id="WP_346077309.1">
    <property type="nucleotide sequence ID" value="NZ_BAAATL010000005.1"/>
</dbReference>
<sequence>MTTHRLITGHVSALLVLPEKLDTAPAQAADRSLPGGWTLKAAPDTKTAADIEITTGAAAVTIEQDTVHLRLPAAVAASDTLAYATYTATERIRQQQHKATVHATALIALDGQAVLLIGMKGAGKTSTAIALAARGWTHAGDDLIVLGERGDGGLVVWPGKPTAAIRDPTRPLAPKPRHLLEPFATGPAALARVVRVAVHPDLAQASMTPAVPLSVNERLRLHEMLARYISGLPTPVTGVSGVPYGPVWPLDTPGLARWRSHLITALAGCRFDYLHASDPETAADLLTKEGTT</sequence>